<comment type="caution">
    <text evidence="4">The sequence shown here is derived from an EMBL/GenBank/DDBJ whole genome shotgun (WGS) entry which is preliminary data.</text>
</comment>
<dbReference type="Pfam" id="PF25043">
    <property type="entry name" value="DUF7788"/>
    <property type="match status" value="1"/>
</dbReference>
<sequence length="679" mass="74683">MAAAVLLGPPVVRGARPAPDAVDLEAPASHPFLDLLDAAFNGPTDADVAAKAAAAAAAAGKAPTMTRTENNSATYAASGNPCVDFFFQVVPDTPPERVRELLAAAWAHDPLTALKLACNLRGVRGTGKSDKEGFYAAALWMHERHPKTLAGNVPALAEFGYLKDFPELLYRLVHGADVRKLAKEKANSEKAKLKANEARLARMAGKKRGREPAATPMVCDFVSAALSKSKSKSKSKRGSKPEGDAMEVDQKAASSSDAAKMPMSKQVRKAARLAVQSLETYYGDRAYRFLYDNVAQFFADLLASDVKQLAPGGKRRKIGLAAKWCPTPGSSFDRTTLLCEAVARRLFPRASNPADADLSEEHYVYRALHRLRREVLVPLRKVLELPEVYMSAQRWSELPYTRVASVAMRNYKKLFKEHDEERFDKYLEDVEAGKAKIAAGALLPHEIASAAFRGEADQVSELQWQRMVDDLRKKGSLSNCIAVCDVSGSMAGVPMEVCCALGLLISELSDKPWAGRVITFSQNPEMHKIKGKTLQEKLSFVQRMQWNMNTNFQAVFDRILRTAVDGRLAPEKMIRTVFVFSDMEFDQAGGGRWETDYQVICRKFRDAGYGDSVPQIVFWNLRDSRSTPVTATQPGVAMVSGFSKNLVKIFLENDGVVNSEAVMKVAIAGEEYQKLAIFD</sequence>
<protein>
    <recommendedName>
        <fullName evidence="6">TROVE domain-containing protein</fullName>
    </recommendedName>
</protein>
<name>A0A5J9W1Q5_9POAL</name>
<organism evidence="4 5">
    <name type="scientific">Eragrostis curvula</name>
    <name type="common">weeping love grass</name>
    <dbReference type="NCBI Taxonomy" id="38414"/>
    <lineage>
        <taxon>Eukaryota</taxon>
        <taxon>Viridiplantae</taxon>
        <taxon>Streptophyta</taxon>
        <taxon>Embryophyta</taxon>
        <taxon>Tracheophyta</taxon>
        <taxon>Spermatophyta</taxon>
        <taxon>Magnoliopsida</taxon>
        <taxon>Liliopsida</taxon>
        <taxon>Poales</taxon>
        <taxon>Poaceae</taxon>
        <taxon>PACMAD clade</taxon>
        <taxon>Chloridoideae</taxon>
        <taxon>Eragrostideae</taxon>
        <taxon>Eragrostidinae</taxon>
        <taxon>Eragrostis</taxon>
    </lineage>
</organism>
<dbReference type="InterPro" id="IPR058580">
    <property type="entry name" value="DUF2828"/>
</dbReference>
<evidence type="ECO:0000256" key="1">
    <source>
        <dbReference type="SAM" id="MobiDB-lite"/>
    </source>
</evidence>
<dbReference type="PIRSF" id="PIRSF015417">
    <property type="entry name" value="T31B5_30_vWA"/>
    <property type="match status" value="1"/>
</dbReference>
<gene>
    <name evidence="4" type="ORF">EJB05_08761</name>
</gene>
<feature type="non-terminal residue" evidence="4">
    <location>
        <position position="1"/>
    </location>
</feature>
<feature type="region of interest" description="Disordered" evidence="1">
    <location>
        <begin position="230"/>
        <end position="263"/>
    </location>
</feature>
<dbReference type="PANTHER" id="PTHR31373">
    <property type="entry name" value="OS06G0652100 PROTEIN"/>
    <property type="match status" value="1"/>
</dbReference>
<feature type="compositionally biased region" description="Low complexity" evidence="1">
    <location>
        <begin position="251"/>
        <end position="263"/>
    </location>
</feature>
<dbReference type="PANTHER" id="PTHR31373:SF27">
    <property type="entry name" value="TROVE DOMAIN-CONTAINING PROTEIN"/>
    <property type="match status" value="1"/>
</dbReference>
<proteinExistence type="predicted"/>
<dbReference type="InterPro" id="IPR056690">
    <property type="entry name" value="DUF7788"/>
</dbReference>
<dbReference type="Gramene" id="TVU42359">
    <property type="protein sequence ID" value="TVU42359"/>
    <property type="gene ID" value="EJB05_08761"/>
</dbReference>
<dbReference type="Pfam" id="PF11443">
    <property type="entry name" value="DUF2828"/>
    <property type="match status" value="1"/>
</dbReference>
<evidence type="ECO:0000259" key="2">
    <source>
        <dbReference type="Pfam" id="PF11443"/>
    </source>
</evidence>
<dbReference type="Gene3D" id="3.40.50.410">
    <property type="entry name" value="von Willebrand factor, type A domain"/>
    <property type="match status" value="1"/>
</dbReference>
<evidence type="ECO:0000313" key="5">
    <source>
        <dbReference type="Proteomes" id="UP000324897"/>
    </source>
</evidence>
<feature type="domain" description="DUF7788" evidence="3">
    <location>
        <begin position="479"/>
        <end position="663"/>
    </location>
</feature>
<dbReference type="InterPro" id="IPR011205">
    <property type="entry name" value="UCP015417_vWA"/>
</dbReference>
<dbReference type="EMBL" id="RWGY01000005">
    <property type="protein sequence ID" value="TVU42359.1"/>
    <property type="molecule type" value="Genomic_DNA"/>
</dbReference>
<feature type="domain" description="DUF2828" evidence="2">
    <location>
        <begin position="68"/>
        <end position="477"/>
    </location>
</feature>
<dbReference type="InterPro" id="IPR036465">
    <property type="entry name" value="vWFA_dom_sf"/>
</dbReference>
<evidence type="ECO:0008006" key="6">
    <source>
        <dbReference type="Google" id="ProtNLM"/>
    </source>
</evidence>
<reference evidence="4 5" key="1">
    <citation type="journal article" date="2019" name="Sci. Rep.">
        <title>A high-quality genome of Eragrostis curvula grass provides insights into Poaceae evolution and supports new strategies to enhance forage quality.</title>
        <authorList>
            <person name="Carballo J."/>
            <person name="Santos B.A.C.M."/>
            <person name="Zappacosta D."/>
            <person name="Garbus I."/>
            <person name="Selva J.P."/>
            <person name="Gallo C.A."/>
            <person name="Diaz A."/>
            <person name="Albertini E."/>
            <person name="Caccamo M."/>
            <person name="Echenique V."/>
        </authorList>
    </citation>
    <scope>NUCLEOTIDE SEQUENCE [LARGE SCALE GENOMIC DNA]</scope>
    <source>
        <strain evidence="5">cv. Victoria</strain>
        <tissue evidence="4">Leaf</tissue>
    </source>
</reference>
<dbReference type="SUPFAM" id="SSF53300">
    <property type="entry name" value="vWA-like"/>
    <property type="match status" value="1"/>
</dbReference>
<accession>A0A5J9W1Q5</accession>
<evidence type="ECO:0000259" key="3">
    <source>
        <dbReference type="Pfam" id="PF25043"/>
    </source>
</evidence>
<keyword evidence="5" id="KW-1185">Reference proteome</keyword>
<dbReference type="AlphaFoldDB" id="A0A5J9W1Q5"/>
<evidence type="ECO:0000313" key="4">
    <source>
        <dbReference type="EMBL" id="TVU42359.1"/>
    </source>
</evidence>
<dbReference type="OrthoDB" id="1149618at2759"/>
<dbReference type="Proteomes" id="UP000324897">
    <property type="component" value="Unassembled WGS sequence"/>
</dbReference>